<proteinExistence type="predicted"/>
<evidence type="ECO:0000256" key="1">
    <source>
        <dbReference type="SAM" id="MobiDB-lite"/>
    </source>
</evidence>
<keyword evidence="4" id="KW-1185">Reference proteome</keyword>
<protein>
    <recommendedName>
        <fullName evidence="2">LysM domain-containing protein</fullName>
    </recommendedName>
</protein>
<dbReference type="AlphaFoldDB" id="A0A4S8JUL5"/>
<dbReference type="Pfam" id="PF21745">
    <property type="entry name" value="PMI1_PMIR1-2_C"/>
    <property type="match status" value="1"/>
</dbReference>
<dbReference type="PROSITE" id="PS51782">
    <property type="entry name" value="LYSM"/>
    <property type="match status" value="1"/>
</dbReference>
<dbReference type="Proteomes" id="UP000317650">
    <property type="component" value="Chromosome 5"/>
</dbReference>
<dbReference type="PANTHER" id="PTHR33414">
    <property type="entry name" value="PROTEIN PLASTID MOVEMENT IMPAIRED 1-RELATED 1"/>
    <property type="match status" value="1"/>
</dbReference>
<evidence type="ECO:0000313" key="3">
    <source>
        <dbReference type="EMBL" id="THU65873.1"/>
    </source>
</evidence>
<feature type="domain" description="LysM" evidence="2">
    <location>
        <begin position="360"/>
        <end position="408"/>
    </location>
</feature>
<feature type="region of interest" description="Disordered" evidence="1">
    <location>
        <begin position="268"/>
        <end position="296"/>
    </location>
</feature>
<reference evidence="3 4" key="1">
    <citation type="journal article" date="2019" name="Nat. Plants">
        <title>Genome sequencing of Musa balbisiana reveals subgenome evolution and function divergence in polyploid bananas.</title>
        <authorList>
            <person name="Yao X."/>
        </authorList>
    </citation>
    <scope>NUCLEOTIDE SEQUENCE [LARGE SCALE GENOMIC DNA]</scope>
    <source>
        <strain evidence="4">cv. DH-PKW</strain>
        <tissue evidence="3">Leaves</tissue>
    </source>
</reference>
<dbReference type="Gene3D" id="3.10.350.10">
    <property type="entry name" value="LysM domain"/>
    <property type="match status" value="1"/>
</dbReference>
<evidence type="ECO:0000313" key="4">
    <source>
        <dbReference type="Proteomes" id="UP000317650"/>
    </source>
</evidence>
<dbReference type="EMBL" id="PYDT01000003">
    <property type="protein sequence ID" value="THU65873.1"/>
    <property type="molecule type" value="Genomic_DNA"/>
</dbReference>
<sequence length="408" mass="45132">MEAVREGMISLVLTLESLDNGMEMQSCWDDHSDGLDLSLIVQEAETKLQNIESTLNIKSRAKMLEDAETEALIDEWGLNEKAFHCSPPDRRGGFGSPINLGRVSGLIVVPAEMGYGIMEILQRLASMGIEQLSRQASKLMPLEDITGKTSQRIAWDSATGFLHDLIEKSLCPRGLGASQNVHARREKSKGMTLASSSSGEMSSEYVSLEDMTAIAMNNIEAPINRGVEHTDMHNPLQTMSQLPRQCLLALIQVERVFVPPKRKIYRTVSAKGNSEQEDEVETESKPSAKEENHEEEVIRQFKITEVHVAGLRTESSKINVPGNPKQQQSGSRWLLATGIGKSNKHPLMKSKTIAKPSKEMSAKVQPGDTLWSISSRIHDSGAKRRELAALNPRIRNPDIIFPSTHSTC</sequence>
<evidence type="ECO:0000259" key="2">
    <source>
        <dbReference type="PROSITE" id="PS51782"/>
    </source>
</evidence>
<dbReference type="InterPro" id="IPR036779">
    <property type="entry name" value="LysM_dom_sf"/>
</dbReference>
<dbReference type="InterPro" id="IPR048972">
    <property type="entry name" value="PMI1_PMIR1-2_C"/>
</dbReference>
<dbReference type="PANTHER" id="PTHR33414:SF1">
    <property type="entry name" value="PROTEIN PLASTID MOVEMENT IMPAIRED 1-RELATED 1"/>
    <property type="match status" value="1"/>
</dbReference>
<gene>
    <name evidence="3" type="ORF">C4D60_Mb05t08220</name>
</gene>
<organism evidence="3 4">
    <name type="scientific">Musa balbisiana</name>
    <name type="common">Banana</name>
    <dbReference type="NCBI Taxonomy" id="52838"/>
    <lineage>
        <taxon>Eukaryota</taxon>
        <taxon>Viridiplantae</taxon>
        <taxon>Streptophyta</taxon>
        <taxon>Embryophyta</taxon>
        <taxon>Tracheophyta</taxon>
        <taxon>Spermatophyta</taxon>
        <taxon>Magnoliopsida</taxon>
        <taxon>Liliopsida</taxon>
        <taxon>Zingiberales</taxon>
        <taxon>Musaceae</taxon>
        <taxon>Musa</taxon>
    </lineage>
</organism>
<feature type="compositionally biased region" description="Basic and acidic residues" evidence="1">
    <location>
        <begin position="282"/>
        <end position="296"/>
    </location>
</feature>
<comment type="caution">
    <text evidence="3">The sequence shown here is derived from an EMBL/GenBank/DDBJ whole genome shotgun (WGS) entry which is preliminary data.</text>
</comment>
<dbReference type="Pfam" id="PF01476">
    <property type="entry name" value="LysM"/>
    <property type="match status" value="1"/>
</dbReference>
<accession>A0A4S8JUL5</accession>
<dbReference type="InterPro" id="IPR039614">
    <property type="entry name" value="PMI1-like"/>
</dbReference>
<dbReference type="CDD" id="cd00118">
    <property type="entry name" value="LysM"/>
    <property type="match status" value="1"/>
</dbReference>
<dbReference type="InterPro" id="IPR018392">
    <property type="entry name" value="LysM"/>
</dbReference>
<name>A0A4S8JUL5_MUSBA</name>
<dbReference type="STRING" id="52838.A0A4S8JUL5"/>